<feature type="compositionally biased region" description="Acidic residues" evidence="1">
    <location>
        <begin position="69"/>
        <end position="87"/>
    </location>
</feature>
<organism evidence="2 3">
    <name type="scientific">Cladonia borealis</name>
    <dbReference type="NCBI Taxonomy" id="184061"/>
    <lineage>
        <taxon>Eukaryota</taxon>
        <taxon>Fungi</taxon>
        <taxon>Dikarya</taxon>
        <taxon>Ascomycota</taxon>
        <taxon>Pezizomycotina</taxon>
        <taxon>Lecanoromycetes</taxon>
        <taxon>OSLEUM clade</taxon>
        <taxon>Lecanoromycetidae</taxon>
        <taxon>Lecanorales</taxon>
        <taxon>Lecanorineae</taxon>
        <taxon>Cladoniaceae</taxon>
        <taxon>Cladonia</taxon>
    </lineage>
</organism>
<comment type="caution">
    <text evidence="2">The sequence shown here is derived from an EMBL/GenBank/DDBJ whole genome shotgun (WGS) entry which is preliminary data.</text>
</comment>
<dbReference type="EMBL" id="JAFEKC020000019">
    <property type="protein sequence ID" value="KAK0508979.1"/>
    <property type="molecule type" value="Genomic_DNA"/>
</dbReference>
<evidence type="ECO:0000313" key="2">
    <source>
        <dbReference type="EMBL" id="KAK0508979.1"/>
    </source>
</evidence>
<accession>A0AA39V2R1</accession>
<gene>
    <name evidence="2" type="ORF">JMJ35_008350</name>
</gene>
<reference evidence="2" key="1">
    <citation type="submission" date="2023-03" db="EMBL/GenBank/DDBJ databases">
        <title>Complete genome of Cladonia borealis.</title>
        <authorList>
            <person name="Park H."/>
        </authorList>
    </citation>
    <scope>NUCLEOTIDE SEQUENCE</scope>
    <source>
        <strain evidence="2">ANT050790</strain>
    </source>
</reference>
<feature type="region of interest" description="Disordered" evidence="1">
    <location>
        <begin position="1"/>
        <end position="127"/>
    </location>
</feature>
<protein>
    <submittedName>
        <fullName evidence="2">Uncharacterized protein</fullName>
    </submittedName>
</protein>
<sequence>MSSNIIPHSAPTGPTPTSAPSGPQGLGRIPINYLTLTSPTPRETSLTSPRLGQPLIPGGHERSSSPESESSDESVDMDSNEDEEGEESNQLTAATQTTSDGGSAGLQPVQWSEYQPPDHDMTQPGPYVPVGPTVHWAEPLHTGVQTLGNILRENIAIRANSRANAISIPDAELVRRAENDRISQALNQEARIRPFPACCLHEGDHIRVHGRSCEITSITVNRVIVRITVDLVEDGYILEVRPSYRIAMSESPIPEEAMIFSSAAMLVARDYTFLRDRPCMLTRVTAPRLHDEVRDVRVIGVDLETGERLEATLGEDRMVPIASKPVGKFVPASLSGPGSARVTAASLKEGYYMVIEGRACKVVCVNYPERPCEAWCWRWVRVVGMDTLSSTTGSRVFRGVDLDMDSMVTVGRHGIDHGPCDALGGGNILGHMSAADDLFNNVSF</sequence>
<evidence type="ECO:0000313" key="3">
    <source>
        <dbReference type="Proteomes" id="UP001166286"/>
    </source>
</evidence>
<feature type="compositionally biased region" description="Polar residues" evidence="1">
    <location>
        <begin position="90"/>
        <end position="101"/>
    </location>
</feature>
<evidence type="ECO:0000256" key="1">
    <source>
        <dbReference type="SAM" id="MobiDB-lite"/>
    </source>
</evidence>
<keyword evidence="3" id="KW-1185">Reference proteome</keyword>
<dbReference type="AlphaFoldDB" id="A0AA39V2R1"/>
<feature type="compositionally biased region" description="Polar residues" evidence="1">
    <location>
        <begin position="34"/>
        <end position="50"/>
    </location>
</feature>
<proteinExistence type="predicted"/>
<feature type="compositionally biased region" description="Low complexity" evidence="1">
    <location>
        <begin position="9"/>
        <end position="23"/>
    </location>
</feature>
<name>A0AA39V2R1_9LECA</name>
<dbReference type="Proteomes" id="UP001166286">
    <property type="component" value="Unassembled WGS sequence"/>
</dbReference>